<reference evidence="3" key="1">
    <citation type="submission" date="2017-05" db="EMBL/GenBank/DDBJ databases">
        <title>The Genome Sequence of Enterococcus sp. 9E7_DIV0242.</title>
        <authorList>
            <consortium name="The Broad Institute Genomics Platform"/>
            <consortium name="The Broad Institute Genomic Center for Infectious Diseases"/>
            <person name="Earl A."/>
            <person name="Manson A."/>
            <person name="Schwartman J."/>
            <person name="Gilmore M."/>
            <person name="Abouelleil A."/>
            <person name="Cao P."/>
            <person name="Chapman S."/>
            <person name="Cusick C."/>
            <person name="Shea T."/>
            <person name="Young S."/>
            <person name="Neafsey D."/>
            <person name="Nusbaum C."/>
            <person name="Birren B."/>
        </authorList>
    </citation>
    <scope>NUCLEOTIDE SEQUENCE [LARGE SCALE GENOMIC DNA]</scope>
    <source>
        <strain evidence="3">9E7_DIV0242</strain>
    </source>
</reference>
<dbReference type="Proteomes" id="UP000195141">
    <property type="component" value="Chromosome"/>
</dbReference>
<keyword evidence="1" id="KW-0812">Transmembrane</keyword>
<evidence type="ECO:0000256" key="1">
    <source>
        <dbReference type="SAM" id="Phobius"/>
    </source>
</evidence>
<feature type="transmembrane region" description="Helical" evidence="1">
    <location>
        <begin position="166"/>
        <end position="191"/>
    </location>
</feature>
<keyword evidence="1" id="KW-0472">Membrane</keyword>
<feature type="transmembrane region" description="Helical" evidence="1">
    <location>
        <begin position="261"/>
        <end position="289"/>
    </location>
</feature>
<feature type="domain" description="GP-PDE" evidence="2">
    <location>
        <begin position="358"/>
        <end position="589"/>
    </location>
</feature>
<reference evidence="4" key="3">
    <citation type="submission" date="2024-03" db="EMBL/GenBank/DDBJ databases">
        <title>The Genome Sequence of Enterococcus sp. DIV0242b.</title>
        <authorList>
            <consortium name="The Broad Institute Genomics Platform"/>
            <consortium name="The Broad Institute Microbial Omics Core"/>
            <consortium name="The Broad Institute Genomic Center for Infectious Diseases"/>
            <person name="Earl A."/>
            <person name="Manson A."/>
            <person name="Gilmore M."/>
            <person name="Schwartman J."/>
            <person name="Shea T."/>
            <person name="Abouelleil A."/>
            <person name="Cao P."/>
            <person name="Chapman S."/>
            <person name="Cusick C."/>
            <person name="Young S."/>
            <person name="Neafsey D."/>
            <person name="Nusbaum C."/>
            <person name="Birren B."/>
        </authorList>
    </citation>
    <scope>NUCLEOTIDE SEQUENCE</scope>
    <source>
        <strain evidence="4">9E7_DIV0242</strain>
    </source>
</reference>
<dbReference type="Pfam" id="PF10110">
    <property type="entry name" value="GPDPase_memb"/>
    <property type="match status" value="1"/>
</dbReference>
<evidence type="ECO:0000259" key="2">
    <source>
        <dbReference type="PROSITE" id="PS51704"/>
    </source>
</evidence>
<evidence type="ECO:0000313" key="3">
    <source>
        <dbReference type="EMBL" id="OTP17383.1"/>
    </source>
</evidence>
<dbReference type="PANTHER" id="PTHR46211:SF8">
    <property type="entry name" value="PHOSPHODIESTERASE"/>
    <property type="match status" value="1"/>
</dbReference>
<gene>
    <name evidence="3" type="ORF">A5888_001521</name>
    <name evidence="4" type="ORF">A5888_002760</name>
</gene>
<reference evidence="4" key="2">
    <citation type="submission" date="2017-05" db="EMBL/GenBank/DDBJ databases">
        <authorList>
            <consortium name="The Broad Institute Genomics Platform"/>
            <consortium name="The Broad Institute Genomic Center for Infectious Diseases"/>
            <person name="Earl A."/>
            <person name="Manson A."/>
            <person name="Schwartman J."/>
            <person name="Gilmore M."/>
            <person name="Abouelleil A."/>
            <person name="Cao P."/>
            <person name="Chapman S."/>
            <person name="Cusick C."/>
            <person name="Shea T."/>
            <person name="Young S."/>
            <person name="Neafsey D."/>
            <person name="Nusbaum C."/>
            <person name="Birren B."/>
        </authorList>
    </citation>
    <scope>NUCLEOTIDE SEQUENCE</scope>
    <source>
        <strain evidence="4">9E7_DIV0242</strain>
    </source>
</reference>
<dbReference type="InterPro" id="IPR030395">
    <property type="entry name" value="GP_PDE_dom"/>
</dbReference>
<feature type="transmembrane region" description="Helical" evidence="1">
    <location>
        <begin position="125"/>
        <end position="146"/>
    </location>
</feature>
<evidence type="ECO:0000313" key="4">
    <source>
        <dbReference type="EMBL" id="WYJ90992.1"/>
    </source>
</evidence>
<keyword evidence="5" id="KW-1185">Reference proteome</keyword>
<dbReference type="Gene3D" id="3.20.20.190">
    <property type="entry name" value="Phosphatidylinositol (PI) phosphodiesterase"/>
    <property type="match status" value="1"/>
</dbReference>
<feature type="transmembrane region" description="Helical" evidence="1">
    <location>
        <begin position="218"/>
        <end position="241"/>
    </location>
</feature>
<dbReference type="InterPro" id="IPR017946">
    <property type="entry name" value="PLC-like_Pdiesterase_TIM-brl"/>
</dbReference>
<dbReference type="RefSeq" id="WP_086348604.1">
    <property type="nucleotide sequence ID" value="NZ_CP147247.1"/>
</dbReference>
<dbReference type="PROSITE" id="PS51704">
    <property type="entry name" value="GP_PDE"/>
    <property type="match status" value="1"/>
</dbReference>
<dbReference type="InterPro" id="IPR018476">
    <property type="entry name" value="GlyceroP-diester-Pdiesterase_M"/>
</dbReference>
<dbReference type="PANTHER" id="PTHR46211">
    <property type="entry name" value="GLYCEROPHOSPHORYL DIESTER PHOSPHODIESTERASE"/>
    <property type="match status" value="1"/>
</dbReference>
<protein>
    <submittedName>
        <fullName evidence="4">Glycerophosphoryl diester phosphodiesterase</fullName>
    </submittedName>
</protein>
<sequence>MNIKQNKQLFMRGVGQLALFMLLVNVVHRLILQPLTNFIFFMALQTTGYQVLFNTDMVSFFSTPQAILAVLLIIGIASYAAYLEFSVIILLSQYLKQGELLSLRSAFRKALTTISSMKGIGVIGYFVYVFIFLPISGMGLSSALFSRFQIPNFITGEITKNNWGGLVIFLIYGGITLFFFLTIYTIPMMVLEKWRFFKAFKKGINYVWMNKRQVYKPFLLYGVVWLVVDWLPREVFLRALHSTTVTFESVYQMYRLSFPSIGFGLIFLFYYVGKIILMPLLLSVVVMFYTPKNQQVIDPTMEQIVDDKLADAQDSLVSAGKKIGKRRKTVIFFSVLIAFPMGVSLYRMVASGEDLHEPIVIGHRGSVAGVENSLAAVQGAIDTGAEYAEIDILLSSDGIPMVIHDDSLSRLAGKSSSVHEMTAEELSTIVLKQNGLEGEIPTLEEMIQLTKGKIKLAVELKRHGHEKKNLVDEVAAVLKKHGLLEESIFLSLEYKLVEEMNTKHPETISGYCIFGGMGVLDPAVIRTMKIDFVFIEEWMATRENLMEFRRAWLPVYVWTVNQQESMRQLLDLGVLGLVTDYPQWGTEAVTDFQKETNRVYMEEGEWQRN</sequence>
<dbReference type="GO" id="GO:0006629">
    <property type="term" value="P:lipid metabolic process"/>
    <property type="evidence" value="ECO:0007669"/>
    <property type="project" value="InterPro"/>
</dbReference>
<organism evidence="3">
    <name type="scientific">Candidatus Enterococcus clewellii</name>
    <dbReference type="NCBI Taxonomy" id="1834193"/>
    <lineage>
        <taxon>Bacteria</taxon>
        <taxon>Bacillati</taxon>
        <taxon>Bacillota</taxon>
        <taxon>Bacilli</taxon>
        <taxon>Lactobacillales</taxon>
        <taxon>Enterococcaceae</taxon>
        <taxon>Enterococcus</taxon>
    </lineage>
</organism>
<name>A0A242K893_9ENTE</name>
<dbReference type="Pfam" id="PF03009">
    <property type="entry name" value="GDPD"/>
    <property type="match status" value="1"/>
</dbReference>
<keyword evidence="1" id="KW-1133">Transmembrane helix</keyword>
<dbReference type="EMBL" id="NGMM01000002">
    <property type="protein sequence ID" value="OTP17383.1"/>
    <property type="molecule type" value="Genomic_DNA"/>
</dbReference>
<feature type="transmembrane region" description="Helical" evidence="1">
    <location>
        <begin position="66"/>
        <end position="91"/>
    </location>
</feature>
<proteinExistence type="predicted"/>
<dbReference type="EMBL" id="CP147247">
    <property type="protein sequence ID" value="WYJ90992.1"/>
    <property type="molecule type" value="Genomic_DNA"/>
</dbReference>
<dbReference type="GO" id="GO:0008081">
    <property type="term" value="F:phosphoric diester hydrolase activity"/>
    <property type="evidence" value="ECO:0007669"/>
    <property type="project" value="InterPro"/>
</dbReference>
<evidence type="ECO:0000313" key="5">
    <source>
        <dbReference type="Proteomes" id="UP000195141"/>
    </source>
</evidence>
<dbReference type="OrthoDB" id="384721at2"/>
<dbReference type="SUPFAM" id="SSF51695">
    <property type="entry name" value="PLC-like phosphodiesterases"/>
    <property type="match status" value="1"/>
</dbReference>
<accession>A0A242K893</accession>
<feature type="transmembrane region" description="Helical" evidence="1">
    <location>
        <begin position="330"/>
        <end position="349"/>
    </location>
</feature>
<dbReference type="AlphaFoldDB" id="A0A242K893"/>